<gene>
    <name evidence="1" type="ORF">CDL12_15501</name>
</gene>
<reference evidence="2" key="1">
    <citation type="journal article" date="2018" name="Gigascience">
        <title>Genome assembly of the Pink Ipe (Handroanthus impetiginosus, Bignoniaceae), a highly valued, ecologically keystone Neotropical timber forest tree.</title>
        <authorList>
            <person name="Silva-Junior O.B."/>
            <person name="Grattapaglia D."/>
            <person name="Novaes E."/>
            <person name="Collevatti R.G."/>
        </authorList>
    </citation>
    <scope>NUCLEOTIDE SEQUENCE [LARGE SCALE GENOMIC DNA]</scope>
    <source>
        <strain evidence="2">cv. UFG-1</strain>
    </source>
</reference>
<proteinExistence type="predicted"/>
<keyword evidence="2" id="KW-1185">Reference proteome</keyword>
<organism evidence="1 2">
    <name type="scientific">Handroanthus impetiginosus</name>
    <dbReference type="NCBI Taxonomy" id="429701"/>
    <lineage>
        <taxon>Eukaryota</taxon>
        <taxon>Viridiplantae</taxon>
        <taxon>Streptophyta</taxon>
        <taxon>Embryophyta</taxon>
        <taxon>Tracheophyta</taxon>
        <taxon>Spermatophyta</taxon>
        <taxon>Magnoliopsida</taxon>
        <taxon>eudicotyledons</taxon>
        <taxon>Gunneridae</taxon>
        <taxon>Pentapetalae</taxon>
        <taxon>asterids</taxon>
        <taxon>lamiids</taxon>
        <taxon>Lamiales</taxon>
        <taxon>Bignoniaceae</taxon>
        <taxon>Crescentiina</taxon>
        <taxon>Tabebuia alliance</taxon>
        <taxon>Handroanthus</taxon>
    </lineage>
</organism>
<evidence type="ECO:0008006" key="3">
    <source>
        <dbReference type="Google" id="ProtNLM"/>
    </source>
</evidence>
<name>A0A2G9H312_9LAMI</name>
<dbReference type="EMBL" id="NKXS01002833">
    <property type="protein sequence ID" value="PIN11893.1"/>
    <property type="molecule type" value="Genomic_DNA"/>
</dbReference>
<dbReference type="STRING" id="429701.A0A2G9H312"/>
<dbReference type="OrthoDB" id="911517at2759"/>
<accession>A0A2G9H312</accession>
<protein>
    <recommendedName>
        <fullName evidence="3">Retrotransposon Copia-like N-terminal domain-containing protein</fullName>
    </recommendedName>
</protein>
<evidence type="ECO:0000313" key="1">
    <source>
        <dbReference type="EMBL" id="PIN11893.1"/>
    </source>
</evidence>
<comment type="caution">
    <text evidence="1">The sequence shown here is derived from an EMBL/GenBank/DDBJ whole genome shotgun (WGS) entry which is preliminary data.</text>
</comment>
<sequence>MENRCNLSVPISLHSHASFVHLFNGLNFSEWCEQVQFHLGVLDLDIPLQVKKPIVVTDKRSDEENTFHKLLKRSNKLNLMFMGMTSTNNIKATLPQTNNAKEFMKIVKEHSQTADKPLASTLMSILTNLKSDGSRIMHEHVLEMTNLGQD</sequence>
<dbReference type="AlphaFoldDB" id="A0A2G9H312"/>
<dbReference type="Proteomes" id="UP000231279">
    <property type="component" value="Unassembled WGS sequence"/>
</dbReference>
<evidence type="ECO:0000313" key="2">
    <source>
        <dbReference type="Proteomes" id="UP000231279"/>
    </source>
</evidence>